<feature type="transmembrane region" description="Helical" evidence="1">
    <location>
        <begin position="33"/>
        <end position="53"/>
    </location>
</feature>
<protein>
    <submittedName>
        <fullName evidence="3">DUF1624 domain-containing protein</fullName>
    </submittedName>
</protein>
<comment type="caution">
    <text evidence="3">The sequence shown here is derived from an EMBL/GenBank/DDBJ whole genome shotgun (WGS) entry which is preliminary data.</text>
</comment>
<feature type="transmembrane region" description="Helical" evidence="1">
    <location>
        <begin position="215"/>
        <end position="232"/>
    </location>
</feature>
<evidence type="ECO:0000256" key="1">
    <source>
        <dbReference type="SAM" id="Phobius"/>
    </source>
</evidence>
<dbReference type="GO" id="GO:0016747">
    <property type="term" value="F:acyltransferase activity, transferring groups other than amino-acyl groups"/>
    <property type="evidence" value="ECO:0007669"/>
    <property type="project" value="InterPro"/>
</dbReference>
<reference evidence="3 4" key="1">
    <citation type="submission" date="2019-09" db="EMBL/GenBank/DDBJ databases">
        <title>Whole-genome sequence of the purple sulfur bacterium Thiohalocapsa marina DSM 19078.</title>
        <authorList>
            <person name="Kyndt J.A."/>
            <person name="Meyer T.E."/>
        </authorList>
    </citation>
    <scope>NUCLEOTIDE SEQUENCE [LARGE SCALE GENOMIC DNA]</scope>
    <source>
        <strain evidence="3 4">DSM 19078</strain>
    </source>
</reference>
<feature type="transmembrane region" description="Helical" evidence="1">
    <location>
        <begin position="335"/>
        <end position="351"/>
    </location>
</feature>
<feature type="transmembrane region" description="Helical" evidence="1">
    <location>
        <begin position="181"/>
        <end position="203"/>
    </location>
</feature>
<evidence type="ECO:0000259" key="2">
    <source>
        <dbReference type="Pfam" id="PF01757"/>
    </source>
</evidence>
<organism evidence="3 4">
    <name type="scientific">Thiohalocapsa marina</name>
    <dbReference type="NCBI Taxonomy" id="424902"/>
    <lineage>
        <taxon>Bacteria</taxon>
        <taxon>Pseudomonadati</taxon>
        <taxon>Pseudomonadota</taxon>
        <taxon>Gammaproteobacteria</taxon>
        <taxon>Chromatiales</taxon>
        <taxon>Chromatiaceae</taxon>
        <taxon>Thiohalocapsa</taxon>
    </lineage>
</organism>
<dbReference type="EMBL" id="VWXX01000036">
    <property type="protein sequence ID" value="KAA6183158.1"/>
    <property type="molecule type" value="Genomic_DNA"/>
</dbReference>
<evidence type="ECO:0000313" key="3">
    <source>
        <dbReference type="EMBL" id="KAA6183158.1"/>
    </source>
</evidence>
<dbReference type="OrthoDB" id="1721836at2"/>
<keyword evidence="1" id="KW-0812">Transmembrane</keyword>
<feature type="transmembrane region" description="Helical" evidence="1">
    <location>
        <begin position="312"/>
        <end position="329"/>
    </location>
</feature>
<feature type="transmembrane region" description="Helical" evidence="1">
    <location>
        <begin position="118"/>
        <end position="134"/>
    </location>
</feature>
<keyword evidence="1" id="KW-0472">Membrane</keyword>
<dbReference type="Pfam" id="PF01757">
    <property type="entry name" value="Acyl_transf_3"/>
    <property type="match status" value="1"/>
</dbReference>
<accession>A0A5M8FE45</accession>
<name>A0A5M8FE45_9GAMM</name>
<gene>
    <name evidence="3" type="ORF">F2Q65_16345</name>
</gene>
<dbReference type="Proteomes" id="UP000322981">
    <property type="component" value="Unassembled WGS sequence"/>
</dbReference>
<evidence type="ECO:0000313" key="4">
    <source>
        <dbReference type="Proteomes" id="UP000322981"/>
    </source>
</evidence>
<dbReference type="AlphaFoldDB" id="A0A5M8FE45"/>
<feature type="transmembrane region" description="Helical" evidence="1">
    <location>
        <begin position="154"/>
        <end position="174"/>
    </location>
</feature>
<feature type="domain" description="Acyltransferase 3" evidence="2">
    <location>
        <begin position="5"/>
        <end position="296"/>
    </location>
</feature>
<proteinExistence type="predicted"/>
<sequence length="373" mass="41654">MMRDQSLDLLKGAACVLMLFAHTQLQIDLPSKALTFLGSFAPILFFAVSGITANFQARRHPVTGVVLTYVMIFLLGLSFASMVVGNFWVSFDMDILQIIAVGALTLYLVQRYLNPGHWFHLGAAVAIFALKPLTDLLPRESEWVAPLVNVVIEPGNFVIIPWLFPFFLGMFCHLAPNRHNLWLAAASLLALGLAWGLLGYWGLPLGIDNRWDMTIGYFLCSLFITSAAFFVARRLPQSLISSAFVPLLWLGRQSLLFLYVHIGLIWLIRRFTEGIWGSYWIWPLVALLSVVLMWLLPPLLAALRIPRLMQRFPAWLVLLALVLVAPLVLPDGAPLVLAQLLLGVVFSLYYGEMTRALKGIAWPAARQSRGVAE</sequence>
<feature type="transmembrane region" description="Helical" evidence="1">
    <location>
        <begin position="95"/>
        <end position="113"/>
    </location>
</feature>
<feature type="transmembrane region" description="Helical" evidence="1">
    <location>
        <begin position="65"/>
        <end position="89"/>
    </location>
</feature>
<keyword evidence="4" id="KW-1185">Reference proteome</keyword>
<dbReference type="InterPro" id="IPR002656">
    <property type="entry name" value="Acyl_transf_3_dom"/>
</dbReference>
<keyword evidence="1" id="KW-1133">Transmembrane helix</keyword>
<feature type="transmembrane region" description="Helical" evidence="1">
    <location>
        <begin position="244"/>
        <end position="268"/>
    </location>
</feature>
<feature type="transmembrane region" description="Helical" evidence="1">
    <location>
        <begin position="280"/>
        <end position="300"/>
    </location>
</feature>